<protein>
    <submittedName>
        <fullName evidence="3">Uncharacterized protein LOC100900478</fullName>
    </submittedName>
</protein>
<keyword evidence="1" id="KW-0732">Signal</keyword>
<dbReference type="KEGG" id="goe:100900478"/>
<evidence type="ECO:0000313" key="3">
    <source>
        <dbReference type="RefSeq" id="XP_003739558.1"/>
    </source>
</evidence>
<evidence type="ECO:0000256" key="1">
    <source>
        <dbReference type="SAM" id="SignalP"/>
    </source>
</evidence>
<keyword evidence="2" id="KW-1185">Reference proteome</keyword>
<dbReference type="RefSeq" id="XP_003739558.1">
    <property type="nucleotide sequence ID" value="XM_003739510.2"/>
</dbReference>
<gene>
    <name evidence="3" type="primary">LOC100900478</name>
</gene>
<organism evidence="2 3">
    <name type="scientific">Galendromus occidentalis</name>
    <name type="common">western predatory mite</name>
    <dbReference type="NCBI Taxonomy" id="34638"/>
    <lineage>
        <taxon>Eukaryota</taxon>
        <taxon>Metazoa</taxon>
        <taxon>Ecdysozoa</taxon>
        <taxon>Arthropoda</taxon>
        <taxon>Chelicerata</taxon>
        <taxon>Arachnida</taxon>
        <taxon>Acari</taxon>
        <taxon>Parasitiformes</taxon>
        <taxon>Mesostigmata</taxon>
        <taxon>Gamasina</taxon>
        <taxon>Phytoseioidea</taxon>
        <taxon>Phytoseiidae</taxon>
        <taxon>Typhlodrominae</taxon>
        <taxon>Galendromus</taxon>
    </lineage>
</organism>
<name>A0AAJ6QPF3_9ACAR</name>
<dbReference type="Proteomes" id="UP000694867">
    <property type="component" value="Unplaced"/>
</dbReference>
<reference evidence="3" key="1">
    <citation type="submission" date="2025-08" db="UniProtKB">
        <authorList>
            <consortium name="RefSeq"/>
        </authorList>
    </citation>
    <scope>IDENTIFICATION</scope>
</reference>
<feature type="chain" id="PRO_5042473541" evidence="1">
    <location>
        <begin position="20"/>
        <end position="231"/>
    </location>
</feature>
<sequence length="231" mass="26033">MHYTLGLVVVFLCVASAYSVEEDTIVDFEKRDCDAMMLCNLTEAVPGSDVKFNEFQREEKIRVCRSLKSSHDCSTLYSCKRMAKFVVLVDRFYNVVCKKILTDNGISTENCYKSAHLKAVSKCSNHLAKMKSLAYETEGKEAVRVACCEHHNYSNCYRDEVSSACSMDRSSVVVQPDPNFDRFCHQWTPKQCREQRDLKPNSMGVSSSESIRSGIIPVVIALLGVCVVGRH</sequence>
<evidence type="ECO:0000313" key="2">
    <source>
        <dbReference type="Proteomes" id="UP000694867"/>
    </source>
</evidence>
<feature type="signal peptide" evidence="1">
    <location>
        <begin position="1"/>
        <end position="19"/>
    </location>
</feature>
<dbReference type="AlphaFoldDB" id="A0AAJ6QPF3"/>
<dbReference type="GeneID" id="100900478"/>
<accession>A0AAJ6QPF3</accession>
<proteinExistence type="predicted"/>